<accession>A0A814H6S2</accession>
<proteinExistence type="predicted"/>
<dbReference type="Proteomes" id="UP000663829">
    <property type="component" value="Unassembled WGS sequence"/>
</dbReference>
<evidence type="ECO:0000313" key="4">
    <source>
        <dbReference type="Proteomes" id="UP000663829"/>
    </source>
</evidence>
<dbReference type="Proteomes" id="UP000681722">
    <property type="component" value="Unassembled WGS sequence"/>
</dbReference>
<reference evidence="2" key="1">
    <citation type="submission" date="2021-02" db="EMBL/GenBank/DDBJ databases">
        <authorList>
            <person name="Nowell W R."/>
        </authorList>
    </citation>
    <scope>NUCLEOTIDE SEQUENCE</scope>
</reference>
<protein>
    <submittedName>
        <fullName evidence="2">Uncharacterized protein</fullName>
    </submittedName>
</protein>
<evidence type="ECO:0000256" key="1">
    <source>
        <dbReference type="SAM" id="Phobius"/>
    </source>
</evidence>
<keyword evidence="4" id="KW-1185">Reference proteome</keyword>
<evidence type="ECO:0000313" key="2">
    <source>
        <dbReference type="EMBL" id="CAF1005900.1"/>
    </source>
</evidence>
<keyword evidence="1" id="KW-0472">Membrane</keyword>
<dbReference type="AlphaFoldDB" id="A0A814H6S2"/>
<dbReference type="EMBL" id="CAJNOQ010003309">
    <property type="protein sequence ID" value="CAF1005900.1"/>
    <property type="molecule type" value="Genomic_DNA"/>
</dbReference>
<dbReference type="EMBL" id="CAJOBC010003309">
    <property type="protein sequence ID" value="CAF3777207.1"/>
    <property type="molecule type" value="Genomic_DNA"/>
</dbReference>
<gene>
    <name evidence="2" type="ORF">GPM918_LOCUS14007</name>
    <name evidence="3" type="ORF">SRO942_LOCUS14007</name>
</gene>
<comment type="caution">
    <text evidence="2">The sequence shown here is derived from an EMBL/GenBank/DDBJ whole genome shotgun (WGS) entry which is preliminary data.</text>
</comment>
<name>A0A814H6S2_9BILA</name>
<organism evidence="2 4">
    <name type="scientific">Didymodactylos carnosus</name>
    <dbReference type="NCBI Taxonomy" id="1234261"/>
    <lineage>
        <taxon>Eukaryota</taxon>
        <taxon>Metazoa</taxon>
        <taxon>Spiralia</taxon>
        <taxon>Gnathifera</taxon>
        <taxon>Rotifera</taxon>
        <taxon>Eurotatoria</taxon>
        <taxon>Bdelloidea</taxon>
        <taxon>Philodinida</taxon>
        <taxon>Philodinidae</taxon>
        <taxon>Didymodactylos</taxon>
    </lineage>
</organism>
<keyword evidence="1" id="KW-1133">Transmembrane helix</keyword>
<sequence length="122" mass="12847">MHFERVGPGFHYNLNDKTVLEAAQETINGGLAAGGKALTVVGSISTFLASGPGICLSLLLGAVVLAVIMKVYSISVSGIPLLFIKTVAKFNDPLRTHDMFLKAAKLSESRAHPGQIAIVVDE</sequence>
<evidence type="ECO:0000313" key="3">
    <source>
        <dbReference type="EMBL" id="CAF3777207.1"/>
    </source>
</evidence>
<keyword evidence="1" id="KW-0812">Transmembrane</keyword>
<feature type="transmembrane region" description="Helical" evidence="1">
    <location>
        <begin position="47"/>
        <end position="68"/>
    </location>
</feature>